<dbReference type="InterPro" id="IPR003675">
    <property type="entry name" value="Rce1/LyrA-like_dom"/>
</dbReference>
<feature type="transmembrane region" description="Helical" evidence="1">
    <location>
        <begin position="161"/>
        <end position="184"/>
    </location>
</feature>
<reference evidence="3" key="1">
    <citation type="journal article" date="2020" name="mSystems">
        <title>Genome- and Community-Level Interaction Insights into Carbon Utilization and Element Cycling Functions of Hydrothermarchaeota in Hydrothermal Sediment.</title>
        <authorList>
            <person name="Zhou Z."/>
            <person name="Liu Y."/>
            <person name="Xu W."/>
            <person name="Pan J."/>
            <person name="Luo Z.H."/>
            <person name="Li M."/>
        </authorList>
    </citation>
    <scope>NUCLEOTIDE SEQUENCE [LARGE SCALE GENOMIC DNA]</scope>
    <source>
        <strain evidence="3">SpSt-289</strain>
    </source>
</reference>
<name>A0A7C1FRJ1_9CHLR</name>
<keyword evidence="3" id="KW-0645">Protease</keyword>
<sequence length="285" mass="32421">MNSSPSHPLLDFWNFLRRPLAERLSAGIGQKLTLVILIVALEILLSLATTPLDLLIEAGGYAIESIQTEFDPLMALFGGVLVAPVSEEIYFRLGLAPNLLFLFISLVLSTVQYAPKLFADVFNNESLYIGANVLFYVALSAGICLFFWVRERRGHRYADFFNRYVGWYYYLGALFFALAHLGNYAQQPPLWAVLLLVLPQLIGGLTYGYLRIRLGFWYGMLGHILTNLLFTFGDLMNFWFGEPGGVVWFIVLILVPLMVLGMPLLVSGRNRKKLEFHFVRRLLRR</sequence>
<dbReference type="Pfam" id="PF02517">
    <property type="entry name" value="Rce1-like"/>
    <property type="match status" value="1"/>
</dbReference>
<dbReference type="GO" id="GO:0004175">
    <property type="term" value="F:endopeptidase activity"/>
    <property type="evidence" value="ECO:0007669"/>
    <property type="project" value="UniProtKB-ARBA"/>
</dbReference>
<keyword evidence="1" id="KW-0472">Membrane</keyword>
<protein>
    <submittedName>
        <fullName evidence="3">CPBP family intramembrane metalloprotease</fullName>
    </submittedName>
</protein>
<feature type="transmembrane region" description="Helical" evidence="1">
    <location>
        <begin position="190"/>
        <end position="210"/>
    </location>
</feature>
<keyword evidence="3" id="KW-0482">Metalloprotease</keyword>
<feature type="transmembrane region" description="Helical" evidence="1">
    <location>
        <begin position="98"/>
        <end position="115"/>
    </location>
</feature>
<dbReference type="EMBL" id="DSMG01000053">
    <property type="protein sequence ID" value="HDX30755.1"/>
    <property type="molecule type" value="Genomic_DNA"/>
</dbReference>
<accession>A0A7C1FRJ1</accession>
<evidence type="ECO:0000256" key="1">
    <source>
        <dbReference type="SAM" id="Phobius"/>
    </source>
</evidence>
<dbReference type="GO" id="GO:0006508">
    <property type="term" value="P:proteolysis"/>
    <property type="evidence" value="ECO:0007669"/>
    <property type="project" value="UniProtKB-KW"/>
</dbReference>
<proteinExistence type="predicted"/>
<comment type="caution">
    <text evidence="3">The sequence shown here is derived from an EMBL/GenBank/DDBJ whole genome shotgun (WGS) entry which is preliminary data.</text>
</comment>
<evidence type="ECO:0000259" key="2">
    <source>
        <dbReference type="Pfam" id="PF02517"/>
    </source>
</evidence>
<keyword evidence="3" id="KW-0378">Hydrolase</keyword>
<keyword evidence="1" id="KW-0812">Transmembrane</keyword>
<feature type="transmembrane region" description="Helical" evidence="1">
    <location>
        <begin position="32"/>
        <end position="52"/>
    </location>
</feature>
<gene>
    <name evidence="3" type="ORF">ENQ20_04595</name>
</gene>
<dbReference type="AlphaFoldDB" id="A0A7C1FRJ1"/>
<feature type="transmembrane region" description="Helical" evidence="1">
    <location>
        <begin position="246"/>
        <end position="266"/>
    </location>
</feature>
<dbReference type="GO" id="GO:0008237">
    <property type="term" value="F:metallopeptidase activity"/>
    <property type="evidence" value="ECO:0007669"/>
    <property type="project" value="UniProtKB-KW"/>
</dbReference>
<evidence type="ECO:0000313" key="3">
    <source>
        <dbReference type="EMBL" id="HDX30755.1"/>
    </source>
</evidence>
<organism evidence="3">
    <name type="scientific">Caldilinea aerophila</name>
    <dbReference type="NCBI Taxonomy" id="133453"/>
    <lineage>
        <taxon>Bacteria</taxon>
        <taxon>Bacillati</taxon>
        <taxon>Chloroflexota</taxon>
        <taxon>Caldilineae</taxon>
        <taxon>Caldilineales</taxon>
        <taxon>Caldilineaceae</taxon>
        <taxon>Caldilinea</taxon>
    </lineage>
</organism>
<feature type="domain" description="CAAX prenyl protease 2/Lysostaphin resistance protein A-like" evidence="2">
    <location>
        <begin position="72"/>
        <end position="229"/>
    </location>
</feature>
<keyword evidence="1" id="KW-1133">Transmembrane helix</keyword>
<feature type="transmembrane region" description="Helical" evidence="1">
    <location>
        <begin position="127"/>
        <end position="149"/>
    </location>
</feature>
<feature type="transmembrane region" description="Helical" evidence="1">
    <location>
        <begin position="217"/>
        <end position="240"/>
    </location>
</feature>
<dbReference type="GO" id="GO:0080120">
    <property type="term" value="P:CAAX-box protein maturation"/>
    <property type="evidence" value="ECO:0007669"/>
    <property type="project" value="UniProtKB-ARBA"/>
</dbReference>